<sequence length="108" mass="12416">MKRYRFLIILVSTLLLGCEYPDLAYDKMSDNKILHGKVLEKRSKGMTLALTGESRDKYSETIRVSVPDEEMIKLVEEGQELSVWFDIIRESNPPQTKALKIKVITTPN</sequence>
<dbReference type="PROSITE" id="PS51257">
    <property type="entry name" value="PROKAR_LIPOPROTEIN"/>
    <property type="match status" value="1"/>
</dbReference>
<dbReference type="EMBL" id="CP047394">
    <property type="protein sequence ID" value="QHE60239.1"/>
    <property type="molecule type" value="Genomic_DNA"/>
</dbReference>
<protein>
    <submittedName>
        <fullName evidence="1">DUF3221 domain-containing protein</fullName>
    </submittedName>
</protein>
<dbReference type="Gene3D" id="2.40.50.140">
    <property type="entry name" value="Nucleic acid-binding proteins"/>
    <property type="match status" value="1"/>
</dbReference>
<gene>
    <name evidence="1" type="ORF">FHE72_03705</name>
</gene>
<reference evidence="1 2" key="1">
    <citation type="submission" date="2019-06" db="EMBL/GenBank/DDBJ databases">
        <title>An operon consisting of a P-type ATPase gene and a transcriptional regular gene given the different cadmium resistance in Bacillus vietamensis 151-6 and Bacillus marisflavi 151-25.</title>
        <authorList>
            <person name="Yu X."/>
        </authorList>
    </citation>
    <scope>NUCLEOTIDE SEQUENCE [LARGE SCALE GENOMIC DNA]</scope>
    <source>
        <strain evidence="1 2">151-6</strain>
    </source>
</reference>
<evidence type="ECO:0000313" key="1">
    <source>
        <dbReference type="EMBL" id="QHE60239.1"/>
    </source>
</evidence>
<accession>A0A6I6UL01</accession>
<dbReference type="InterPro" id="IPR021598">
    <property type="entry name" value="DUF3221"/>
</dbReference>
<dbReference type="RefSeq" id="WP_159361251.1">
    <property type="nucleotide sequence ID" value="NZ_CP047394.1"/>
</dbReference>
<dbReference type="AlphaFoldDB" id="A0A6I6UL01"/>
<dbReference type="Proteomes" id="UP000465062">
    <property type="component" value="Chromosome"/>
</dbReference>
<evidence type="ECO:0000313" key="2">
    <source>
        <dbReference type="Proteomes" id="UP000465062"/>
    </source>
</evidence>
<proteinExistence type="predicted"/>
<organism evidence="1 2">
    <name type="scientific">Rossellomorea vietnamensis</name>
    <dbReference type="NCBI Taxonomy" id="218284"/>
    <lineage>
        <taxon>Bacteria</taxon>
        <taxon>Bacillati</taxon>
        <taxon>Bacillota</taxon>
        <taxon>Bacilli</taxon>
        <taxon>Bacillales</taxon>
        <taxon>Bacillaceae</taxon>
        <taxon>Rossellomorea</taxon>
    </lineage>
</organism>
<dbReference type="InterPro" id="IPR012340">
    <property type="entry name" value="NA-bd_OB-fold"/>
</dbReference>
<dbReference type="KEGG" id="bvq:FHE72_03705"/>
<name>A0A6I6UL01_9BACI</name>
<dbReference type="Pfam" id="PF11518">
    <property type="entry name" value="DUF3221"/>
    <property type="match status" value="1"/>
</dbReference>